<keyword evidence="1" id="KW-0732">Signal</keyword>
<evidence type="ECO:0000313" key="2">
    <source>
        <dbReference type="EMBL" id="KIM40196.1"/>
    </source>
</evidence>
<gene>
    <name evidence="2" type="ORF">M413DRAFT_173728</name>
</gene>
<organism evidence="2 3">
    <name type="scientific">Hebeloma cylindrosporum</name>
    <dbReference type="NCBI Taxonomy" id="76867"/>
    <lineage>
        <taxon>Eukaryota</taxon>
        <taxon>Fungi</taxon>
        <taxon>Dikarya</taxon>
        <taxon>Basidiomycota</taxon>
        <taxon>Agaricomycotina</taxon>
        <taxon>Agaricomycetes</taxon>
        <taxon>Agaricomycetidae</taxon>
        <taxon>Agaricales</taxon>
        <taxon>Agaricineae</taxon>
        <taxon>Hymenogastraceae</taxon>
        <taxon>Hebeloma</taxon>
    </lineage>
</organism>
<keyword evidence="3" id="KW-1185">Reference proteome</keyword>
<dbReference type="Gene3D" id="6.10.110.10">
    <property type="match status" value="1"/>
</dbReference>
<evidence type="ECO:0000256" key="1">
    <source>
        <dbReference type="SAM" id="SignalP"/>
    </source>
</evidence>
<accession>A0A0C3C9F3</accession>
<evidence type="ECO:0000313" key="3">
    <source>
        <dbReference type="Proteomes" id="UP000053424"/>
    </source>
</evidence>
<name>A0A0C3C9F3_HEBCY</name>
<reference evidence="2 3" key="1">
    <citation type="submission" date="2014-04" db="EMBL/GenBank/DDBJ databases">
        <authorList>
            <consortium name="DOE Joint Genome Institute"/>
            <person name="Kuo A."/>
            <person name="Gay G."/>
            <person name="Dore J."/>
            <person name="Kohler A."/>
            <person name="Nagy L.G."/>
            <person name="Floudas D."/>
            <person name="Copeland A."/>
            <person name="Barry K.W."/>
            <person name="Cichocki N."/>
            <person name="Veneault-Fourrey C."/>
            <person name="LaButti K."/>
            <person name="Lindquist E.A."/>
            <person name="Lipzen A."/>
            <person name="Lundell T."/>
            <person name="Morin E."/>
            <person name="Murat C."/>
            <person name="Sun H."/>
            <person name="Tunlid A."/>
            <person name="Henrissat B."/>
            <person name="Grigoriev I.V."/>
            <person name="Hibbett D.S."/>
            <person name="Martin F."/>
            <person name="Nordberg H.P."/>
            <person name="Cantor M.N."/>
            <person name="Hua S.X."/>
        </authorList>
    </citation>
    <scope>NUCLEOTIDE SEQUENCE [LARGE SCALE GENOMIC DNA]</scope>
    <source>
        <strain evidence="3">h7</strain>
    </source>
</reference>
<feature type="signal peptide" evidence="1">
    <location>
        <begin position="1"/>
        <end position="23"/>
    </location>
</feature>
<sequence>MKTLQLYACIVFFWTLYLPGATAMPNLAVHFLTQTQLTYHSLFSSQWSPSPPGFDFWKEAEKLGQKAIDYVDNNLTASALQFPSVADRIAEFKVSVQDLVKNAEALRPTQGALVARTNTNINYDEFFQRFSGKIDTILEDLKAEFSERLPEDRSERYKAREVAVDRALEKLENAFVEVYGHWHVPEAEAREKFSHVKPQIRRVVLLVGDLADRHPVLVEVLLVSAAIMIIPEGIILRPLLRVFGFGPGGVVKGSGAAWAQRFFFREAIAEGSWFASLQAAGMKWVAPGLGKKIGIPIAIGGGILGSIGVWCR</sequence>
<dbReference type="HOGENOM" id="CLU_068522_0_0_1"/>
<reference evidence="3" key="2">
    <citation type="submission" date="2015-01" db="EMBL/GenBank/DDBJ databases">
        <title>Evolutionary Origins and Diversification of the Mycorrhizal Mutualists.</title>
        <authorList>
            <consortium name="DOE Joint Genome Institute"/>
            <consortium name="Mycorrhizal Genomics Consortium"/>
            <person name="Kohler A."/>
            <person name="Kuo A."/>
            <person name="Nagy L.G."/>
            <person name="Floudas D."/>
            <person name="Copeland A."/>
            <person name="Barry K.W."/>
            <person name="Cichocki N."/>
            <person name="Veneault-Fourrey C."/>
            <person name="LaButti K."/>
            <person name="Lindquist E.A."/>
            <person name="Lipzen A."/>
            <person name="Lundell T."/>
            <person name="Morin E."/>
            <person name="Murat C."/>
            <person name="Riley R."/>
            <person name="Ohm R."/>
            <person name="Sun H."/>
            <person name="Tunlid A."/>
            <person name="Henrissat B."/>
            <person name="Grigoriev I.V."/>
            <person name="Hibbett D.S."/>
            <person name="Martin F."/>
        </authorList>
    </citation>
    <scope>NUCLEOTIDE SEQUENCE [LARGE SCALE GENOMIC DNA]</scope>
    <source>
        <strain evidence="3">h7</strain>
    </source>
</reference>
<dbReference type="AlphaFoldDB" id="A0A0C3C9F3"/>
<dbReference type="OrthoDB" id="440424at2759"/>
<proteinExistence type="predicted"/>
<protein>
    <submittedName>
        <fullName evidence="2">Uncharacterized protein</fullName>
    </submittedName>
</protein>
<dbReference type="Proteomes" id="UP000053424">
    <property type="component" value="Unassembled WGS sequence"/>
</dbReference>
<feature type="chain" id="PRO_5002162547" evidence="1">
    <location>
        <begin position="24"/>
        <end position="312"/>
    </location>
</feature>
<dbReference type="EMBL" id="KN831783">
    <property type="protein sequence ID" value="KIM40196.1"/>
    <property type="molecule type" value="Genomic_DNA"/>
</dbReference>
<dbReference type="InterPro" id="IPR038213">
    <property type="entry name" value="IFI6/IFI27-like_sf"/>
</dbReference>